<evidence type="ECO:0000313" key="1">
    <source>
        <dbReference type="EMBL" id="KFG44430.1"/>
    </source>
</evidence>
<proteinExistence type="predicted"/>
<dbReference type="VEuPathDB" id="ToxoDB:TGDOM2_398460"/>
<dbReference type="AlphaFoldDB" id="A0A086KJ62"/>
<organism evidence="1 2">
    <name type="scientific">Toxoplasma gondii GAB2-2007-GAL-DOM2</name>
    <dbReference type="NCBI Taxonomy" id="1130820"/>
    <lineage>
        <taxon>Eukaryota</taxon>
        <taxon>Sar</taxon>
        <taxon>Alveolata</taxon>
        <taxon>Apicomplexa</taxon>
        <taxon>Conoidasida</taxon>
        <taxon>Coccidia</taxon>
        <taxon>Eucoccidiorida</taxon>
        <taxon>Eimeriorina</taxon>
        <taxon>Sarcocystidae</taxon>
        <taxon>Toxoplasma</taxon>
    </lineage>
</organism>
<protein>
    <submittedName>
        <fullName evidence="1">Uncharacterized protein</fullName>
    </submittedName>
</protein>
<name>A0A086KJ62_TOXGO</name>
<comment type="caution">
    <text evidence="1">The sequence shown here is derived from an EMBL/GenBank/DDBJ whole genome shotgun (WGS) entry which is preliminary data.</text>
</comment>
<accession>A0A086KJ62</accession>
<reference evidence="1 2" key="1">
    <citation type="submission" date="2014-02" db="EMBL/GenBank/DDBJ databases">
        <authorList>
            <person name="Sibley D."/>
            <person name="Venepally P."/>
            <person name="Karamycheva S."/>
            <person name="Hadjithomas M."/>
            <person name="Khan A."/>
            <person name="Brunk B."/>
            <person name="Roos D."/>
            <person name="Caler E."/>
            <person name="Lorenzi H."/>
        </authorList>
    </citation>
    <scope>NUCLEOTIDE SEQUENCE [LARGE SCALE GENOMIC DNA]</scope>
    <source>
        <strain evidence="1 2">GAB2-2007-GAL-DOM2</strain>
    </source>
</reference>
<dbReference type="Proteomes" id="UP000028837">
    <property type="component" value="Unassembled WGS sequence"/>
</dbReference>
<gene>
    <name evidence="1" type="ORF">TGDOM2_398460</name>
</gene>
<sequence>MKKIYMEGACATGLEAPEWHFLFPDLVSVSSRESRTQTLRLHKQLARCPQGVGNCNKVRLSPDSPRNREIDMADARPQHILYPVWTCDEACDLPMPSHRQALLKRRLRSASRSI</sequence>
<dbReference type="EMBL" id="AHZU02000433">
    <property type="protein sequence ID" value="KFG44430.1"/>
    <property type="molecule type" value="Genomic_DNA"/>
</dbReference>
<evidence type="ECO:0000313" key="2">
    <source>
        <dbReference type="Proteomes" id="UP000028837"/>
    </source>
</evidence>